<dbReference type="FunCoup" id="F5YD95">
    <property type="interactions" value="75"/>
</dbReference>
<keyword evidence="18" id="KW-0472">Membrane</keyword>
<dbReference type="InterPro" id="IPR050482">
    <property type="entry name" value="Sensor_HK_TwoCompSys"/>
</dbReference>
<dbReference type="SUPFAM" id="SSF55874">
    <property type="entry name" value="ATPase domain of HSP90 chaperone/DNA topoisomerase II/histidine kinase"/>
    <property type="match status" value="1"/>
</dbReference>
<dbReference type="GO" id="GO:0016020">
    <property type="term" value="C:membrane"/>
    <property type="evidence" value="ECO:0007669"/>
    <property type="project" value="InterPro"/>
</dbReference>
<evidence type="ECO:0000256" key="15">
    <source>
        <dbReference type="ARBA" id="ARBA00023014"/>
    </source>
</evidence>
<dbReference type="Pfam" id="PF02518">
    <property type="entry name" value="HATPase_c"/>
    <property type="match status" value="1"/>
</dbReference>
<evidence type="ECO:0000256" key="12">
    <source>
        <dbReference type="ARBA" id="ARBA00022840"/>
    </source>
</evidence>
<keyword evidence="12" id="KW-0067">ATP-binding</keyword>
<dbReference type="KEGG" id="taz:TREAZ_1661"/>
<keyword evidence="8" id="KW-0597">Phosphoprotein</keyword>
<evidence type="ECO:0000256" key="11">
    <source>
        <dbReference type="ARBA" id="ARBA00022777"/>
    </source>
</evidence>
<evidence type="ECO:0000256" key="18">
    <source>
        <dbReference type="SAM" id="Phobius"/>
    </source>
</evidence>
<dbReference type="InParanoid" id="F5YD95"/>
<keyword evidence="7" id="KW-0963">Cytoplasm</keyword>
<comment type="function">
    <text evidence="16">Member of the two-component regulatory system NreB/NreC involved in the control of dissimilatory nitrate/nitrite reduction in response to oxygen. NreB functions as a direct oxygen sensor histidine kinase which is autophosphorylated, in the absence of oxygen, probably at the conserved histidine residue, and transfers its phosphate group probably to a conserved aspartate residue of NreC. NreB/NreC activates the expression of the nitrate (narGHJI) and nitrite (nir) reductase operons, as well as the putative nitrate transporter gene narT.</text>
</comment>
<accession>F5YD95</accession>
<dbReference type="CDD" id="cd16917">
    <property type="entry name" value="HATPase_UhpB-NarQ-NarX-like"/>
    <property type="match status" value="1"/>
</dbReference>
<dbReference type="Gene3D" id="3.30.565.10">
    <property type="entry name" value="Histidine kinase-like ATPase, C-terminal domain"/>
    <property type="match status" value="1"/>
</dbReference>
<proteinExistence type="predicted"/>
<dbReference type="GO" id="GO:0005737">
    <property type="term" value="C:cytoplasm"/>
    <property type="evidence" value="ECO:0007669"/>
    <property type="project" value="UniProtKB-SubCell"/>
</dbReference>
<dbReference type="AlphaFoldDB" id="F5YD95"/>
<comment type="cofactor">
    <cofactor evidence="2">
        <name>[4Fe-4S] cluster</name>
        <dbReference type="ChEBI" id="CHEBI:49883"/>
    </cofactor>
</comment>
<evidence type="ECO:0000313" key="21">
    <source>
        <dbReference type="Proteomes" id="UP000009222"/>
    </source>
</evidence>
<reference evidence="21" key="1">
    <citation type="submission" date="2009-12" db="EMBL/GenBank/DDBJ databases">
        <title>Complete sequence of Treponema azotonutricium strain ZAS-9.</title>
        <authorList>
            <person name="Tetu S.G."/>
            <person name="Matson E."/>
            <person name="Ren Q."/>
            <person name="Seshadri R."/>
            <person name="Elbourne L."/>
            <person name="Hassan K.A."/>
            <person name="Durkin A."/>
            <person name="Radune D."/>
            <person name="Mohamoud Y."/>
            <person name="Shay R."/>
            <person name="Jin S."/>
            <person name="Zhang X."/>
            <person name="Lucey K."/>
            <person name="Ballor N.R."/>
            <person name="Ottesen E."/>
            <person name="Rosenthal R."/>
            <person name="Allen A."/>
            <person name="Leadbetter J.R."/>
            <person name="Paulsen I.T."/>
        </authorList>
    </citation>
    <scope>NUCLEOTIDE SEQUENCE [LARGE SCALE GENOMIC DNA]</scope>
    <source>
        <strain evidence="21">ATCC BAA-888 / DSM 13862 / ZAS-9</strain>
    </source>
</reference>
<dbReference type="Gene3D" id="1.20.5.1930">
    <property type="match status" value="1"/>
</dbReference>
<sequence length="400" mass="44743">MLLIPSWLWALSPAEEAVIDDPVTAYAILEKWIDAEAELAVWYNTDGSAEASDAVLATLDDFGAVLNHFAGEARYQAYFMTSFSHESIVNNILDLCESLAAAVRLGQSGNAREQALAVRGAIVAWQRYDEELLNRIQLGYFYHLIGFSAFIMIMVFVLWRMSRVLWHSREKERQSAAFSREIVLAQERERSRISRELHDTIVQDLRYQGLRLAGISRKSDAEDTQKICREIIADQKNIIARLKDLCYGLLPPDLHQLGLPDVLRRLVTEFNKQTGIECRVSVQEDLIIQPLTEEMQLQCFRLVQESLTNIGKHAHASEAVLVLRNAFLAGHDDKPTLLIYVSDDGRGFEKAPSPLGSESGLGIRGMYERIAILGGSLSFITAPGEGAMVRIEIPLSGSIP</sequence>
<evidence type="ECO:0000256" key="2">
    <source>
        <dbReference type="ARBA" id="ARBA00001966"/>
    </source>
</evidence>
<dbReference type="GO" id="GO:0005524">
    <property type="term" value="F:ATP binding"/>
    <property type="evidence" value="ECO:0007669"/>
    <property type="project" value="UniProtKB-KW"/>
</dbReference>
<dbReference type="PANTHER" id="PTHR24421">
    <property type="entry name" value="NITRATE/NITRITE SENSOR PROTEIN NARX-RELATED"/>
    <property type="match status" value="1"/>
</dbReference>
<dbReference type="GO" id="GO:0051539">
    <property type="term" value="F:4 iron, 4 sulfur cluster binding"/>
    <property type="evidence" value="ECO:0007669"/>
    <property type="project" value="UniProtKB-KW"/>
</dbReference>
<keyword evidence="21" id="KW-1185">Reference proteome</keyword>
<gene>
    <name evidence="20" type="ordered locus">TREAZ_1661</name>
</gene>
<keyword evidence="6" id="KW-0004">4Fe-4S</keyword>
<dbReference type="HOGENOM" id="CLU_672567_0_0_12"/>
<dbReference type="eggNOG" id="COG4585">
    <property type="taxonomic scope" value="Bacteria"/>
</dbReference>
<dbReference type="EC" id="2.7.13.3" evidence="4"/>
<evidence type="ECO:0000313" key="20">
    <source>
        <dbReference type="EMBL" id="AEF82022.1"/>
    </source>
</evidence>
<evidence type="ECO:0000256" key="4">
    <source>
        <dbReference type="ARBA" id="ARBA00012438"/>
    </source>
</evidence>
<dbReference type="InterPro" id="IPR003594">
    <property type="entry name" value="HATPase_dom"/>
</dbReference>
<evidence type="ECO:0000256" key="13">
    <source>
        <dbReference type="ARBA" id="ARBA00023004"/>
    </source>
</evidence>
<protein>
    <recommendedName>
        <fullName evidence="5">Oxygen sensor histidine kinase NreB</fullName>
        <ecNumber evidence="4">2.7.13.3</ecNumber>
    </recommendedName>
    <alternativeName>
        <fullName evidence="17">Nitrogen regulation protein B</fullName>
    </alternativeName>
</protein>
<keyword evidence="18" id="KW-1133">Transmembrane helix</keyword>
<feature type="transmembrane region" description="Helical" evidence="18">
    <location>
        <begin position="140"/>
        <end position="159"/>
    </location>
</feature>
<name>F5YD95_LEAAZ</name>
<keyword evidence="9" id="KW-0808">Transferase</keyword>
<dbReference type="PANTHER" id="PTHR24421:SF10">
    <property type="entry name" value="NITRATE_NITRITE SENSOR PROTEIN NARQ"/>
    <property type="match status" value="1"/>
</dbReference>
<evidence type="ECO:0000256" key="1">
    <source>
        <dbReference type="ARBA" id="ARBA00000085"/>
    </source>
</evidence>
<evidence type="ECO:0000256" key="6">
    <source>
        <dbReference type="ARBA" id="ARBA00022485"/>
    </source>
</evidence>
<dbReference type="GO" id="GO:0000155">
    <property type="term" value="F:phosphorelay sensor kinase activity"/>
    <property type="evidence" value="ECO:0007669"/>
    <property type="project" value="InterPro"/>
</dbReference>
<evidence type="ECO:0000256" key="8">
    <source>
        <dbReference type="ARBA" id="ARBA00022553"/>
    </source>
</evidence>
<keyword evidence="10" id="KW-0547">Nucleotide-binding</keyword>
<keyword evidence="15" id="KW-0479">Metal-binding</keyword>
<evidence type="ECO:0000256" key="3">
    <source>
        <dbReference type="ARBA" id="ARBA00004496"/>
    </source>
</evidence>
<keyword evidence="15" id="KW-0411">Iron-sulfur</keyword>
<comment type="catalytic activity">
    <reaction evidence="1">
        <text>ATP + protein L-histidine = ADP + protein N-phospho-L-histidine.</text>
        <dbReference type="EC" id="2.7.13.3"/>
    </reaction>
</comment>
<keyword evidence="14" id="KW-0902">Two-component regulatory system</keyword>
<dbReference type="GO" id="GO:0046983">
    <property type="term" value="F:protein dimerization activity"/>
    <property type="evidence" value="ECO:0007669"/>
    <property type="project" value="InterPro"/>
</dbReference>
<keyword evidence="13" id="KW-0408">Iron</keyword>
<dbReference type="InterPro" id="IPR011712">
    <property type="entry name" value="Sig_transdc_His_kin_sub3_dim/P"/>
</dbReference>
<dbReference type="InterPro" id="IPR004358">
    <property type="entry name" value="Sig_transdc_His_kin-like_C"/>
</dbReference>
<dbReference type="Proteomes" id="UP000009222">
    <property type="component" value="Chromosome"/>
</dbReference>
<evidence type="ECO:0000256" key="10">
    <source>
        <dbReference type="ARBA" id="ARBA00022741"/>
    </source>
</evidence>
<evidence type="ECO:0000256" key="14">
    <source>
        <dbReference type="ARBA" id="ARBA00023012"/>
    </source>
</evidence>
<reference evidence="20 21" key="2">
    <citation type="journal article" date="2011" name="ISME J.">
        <title>RNA-seq reveals cooperative metabolic interactions between two termite-gut spirochete species in co-culture.</title>
        <authorList>
            <person name="Rosenthal A.Z."/>
            <person name="Matson E.G."/>
            <person name="Eldar A."/>
            <person name="Leadbetter J.R."/>
        </authorList>
    </citation>
    <scope>NUCLEOTIDE SEQUENCE [LARGE SCALE GENOMIC DNA]</scope>
    <source>
        <strain evidence="21">ATCC BAA-888 / DSM 13862 / ZAS-9</strain>
    </source>
</reference>
<dbReference type="PRINTS" id="PR00344">
    <property type="entry name" value="BCTRLSENSOR"/>
</dbReference>
<keyword evidence="11 20" id="KW-0418">Kinase</keyword>
<comment type="subcellular location">
    <subcellularLocation>
        <location evidence="3">Cytoplasm</location>
    </subcellularLocation>
</comment>
<dbReference type="Pfam" id="PF07730">
    <property type="entry name" value="HisKA_3"/>
    <property type="match status" value="1"/>
</dbReference>
<organism evidence="20 21">
    <name type="scientific">Leadbettera azotonutricia (strain ATCC BAA-888 / DSM 13862 / ZAS-9)</name>
    <name type="common">Treponema azotonutricium</name>
    <dbReference type="NCBI Taxonomy" id="545695"/>
    <lineage>
        <taxon>Bacteria</taxon>
        <taxon>Pseudomonadati</taxon>
        <taxon>Spirochaetota</taxon>
        <taxon>Spirochaetia</taxon>
        <taxon>Spirochaetales</taxon>
        <taxon>Breznakiellaceae</taxon>
        <taxon>Leadbettera</taxon>
    </lineage>
</organism>
<evidence type="ECO:0000256" key="17">
    <source>
        <dbReference type="ARBA" id="ARBA00030800"/>
    </source>
</evidence>
<evidence type="ECO:0000256" key="16">
    <source>
        <dbReference type="ARBA" id="ARBA00024827"/>
    </source>
</evidence>
<evidence type="ECO:0000256" key="9">
    <source>
        <dbReference type="ARBA" id="ARBA00022679"/>
    </source>
</evidence>
<dbReference type="EMBL" id="CP001841">
    <property type="protein sequence ID" value="AEF82022.1"/>
    <property type="molecule type" value="Genomic_DNA"/>
</dbReference>
<keyword evidence="18" id="KW-0812">Transmembrane</keyword>
<feature type="domain" description="Histidine kinase/HSP90-like ATPase" evidence="19">
    <location>
        <begin position="294"/>
        <end position="397"/>
    </location>
</feature>
<evidence type="ECO:0000256" key="5">
    <source>
        <dbReference type="ARBA" id="ARBA00017322"/>
    </source>
</evidence>
<dbReference type="STRING" id="545695.TREAZ_1661"/>
<dbReference type="SMART" id="SM00387">
    <property type="entry name" value="HATPase_c"/>
    <property type="match status" value="1"/>
</dbReference>
<evidence type="ECO:0000256" key="7">
    <source>
        <dbReference type="ARBA" id="ARBA00022490"/>
    </source>
</evidence>
<dbReference type="InterPro" id="IPR036890">
    <property type="entry name" value="HATPase_C_sf"/>
</dbReference>
<evidence type="ECO:0000259" key="19">
    <source>
        <dbReference type="SMART" id="SM00387"/>
    </source>
</evidence>